<dbReference type="InterPro" id="IPR001314">
    <property type="entry name" value="Peptidase_S1A"/>
</dbReference>
<dbReference type="InterPro" id="IPR001254">
    <property type="entry name" value="Trypsin_dom"/>
</dbReference>
<dbReference type="InterPro" id="IPR050430">
    <property type="entry name" value="Peptidase_S1"/>
</dbReference>
<name>A0A068F673_NILLU</name>
<dbReference type="PRINTS" id="PR00722">
    <property type="entry name" value="CHYMOTRYPSIN"/>
</dbReference>
<dbReference type="SUPFAM" id="SSF50494">
    <property type="entry name" value="Trypsin-like serine proteases"/>
    <property type="match status" value="1"/>
</dbReference>
<proteinExistence type="evidence at transcript level"/>
<reference evidence="8" key="1">
    <citation type="journal article" date="2014" name="BMC Genomics">
        <title>Genomic insights into the serine protease gene family and expression profile analysis in the planthopper, Nilaparvata lugens.</title>
        <authorList>
            <person name="Bao Y.Y."/>
            <person name="Qin X."/>
            <person name="Yu B."/>
            <person name="Chen L.B."/>
            <person name="Wang Z.C."/>
            <person name="Zhang C.X."/>
        </authorList>
    </citation>
    <scope>NUCLEOTIDE SEQUENCE</scope>
</reference>
<evidence type="ECO:0000256" key="3">
    <source>
        <dbReference type="ARBA" id="ARBA00022801"/>
    </source>
</evidence>
<organism evidence="8">
    <name type="scientific">Nilaparvata lugens</name>
    <name type="common">Brown planthopper</name>
    <dbReference type="NCBI Taxonomy" id="108931"/>
    <lineage>
        <taxon>Eukaryota</taxon>
        <taxon>Metazoa</taxon>
        <taxon>Ecdysozoa</taxon>
        <taxon>Arthropoda</taxon>
        <taxon>Hexapoda</taxon>
        <taxon>Insecta</taxon>
        <taxon>Pterygota</taxon>
        <taxon>Neoptera</taxon>
        <taxon>Paraneoptera</taxon>
        <taxon>Hemiptera</taxon>
        <taxon>Auchenorrhyncha</taxon>
        <taxon>Fulgoroidea</taxon>
        <taxon>Delphacidae</taxon>
        <taxon>Delphacinae</taxon>
        <taxon>Nilaparvata</taxon>
    </lineage>
</organism>
<dbReference type="PROSITE" id="PS50240">
    <property type="entry name" value="TRYPSIN_DOM"/>
    <property type="match status" value="1"/>
</dbReference>
<protein>
    <submittedName>
        <fullName evidence="8">Serine protease 6</fullName>
    </submittedName>
</protein>
<evidence type="ECO:0000256" key="5">
    <source>
        <dbReference type="ARBA" id="ARBA00023157"/>
    </source>
</evidence>
<dbReference type="OrthoDB" id="546450at2759"/>
<evidence type="ECO:0000313" key="8">
    <source>
        <dbReference type="EMBL" id="AID60307.1"/>
    </source>
</evidence>
<evidence type="ECO:0000259" key="7">
    <source>
        <dbReference type="PROSITE" id="PS50240"/>
    </source>
</evidence>
<feature type="domain" description="Peptidase S1" evidence="7">
    <location>
        <begin position="24"/>
        <end position="258"/>
    </location>
</feature>
<feature type="chain" id="PRO_5001650376" evidence="6">
    <location>
        <begin position="24"/>
        <end position="258"/>
    </location>
</feature>
<dbReference type="GO" id="GO:0004252">
    <property type="term" value="F:serine-type endopeptidase activity"/>
    <property type="evidence" value="ECO:0007669"/>
    <property type="project" value="InterPro"/>
</dbReference>
<dbReference type="Gene3D" id="2.40.10.10">
    <property type="entry name" value="Trypsin-like serine proteases"/>
    <property type="match status" value="2"/>
</dbReference>
<dbReference type="EMBL" id="KJ512084">
    <property type="protein sequence ID" value="AID60307.1"/>
    <property type="molecule type" value="mRNA"/>
</dbReference>
<evidence type="ECO:0000256" key="6">
    <source>
        <dbReference type="SAM" id="SignalP"/>
    </source>
</evidence>
<keyword evidence="5" id="KW-1015">Disulfide bond</keyword>
<keyword evidence="3" id="KW-0378">Hydrolase</keyword>
<evidence type="ECO:0000256" key="4">
    <source>
        <dbReference type="ARBA" id="ARBA00022825"/>
    </source>
</evidence>
<keyword evidence="2 8" id="KW-0645">Protease</keyword>
<evidence type="ECO:0000256" key="2">
    <source>
        <dbReference type="ARBA" id="ARBA00022670"/>
    </source>
</evidence>
<dbReference type="RefSeq" id="XP_039294953.1">
    <property type="nucleotide sequence ID" value="XM_039439019.1"/>
</dbReference>
<evidence type="ECO:0000256" key="1">
    <source>
        <dbReference type="ARBA" id="ARBA00007664"/>
    </source>
</evidence>
<dbReference type="FunFam" id="2.40.10.10:FF:000068">
    <property type="entry name" value="transmembrane protease serine 2"/>
    <property type="match status" value="1"/>
</dbReference>
<accession>A0A068F673</accession>
<dbReference type="PANTHER" id="PTHR24276">
    <property type="entry name" value="POLYSERASE-RELATED"/>
    <property type="match status" value="1"/>
</dbReference>
<dbReference type="GO" id="GO:0006508">
    <property type="term" value="P:proteolysis"/>
    <property type="evidence" value="ECO:0007669"/>
    <property type="project" value="UniProtKB-KW"/>
</dbReference>
<comment type="similarity">
    <text evidence="1">Belongs to the peptidase S1 family.</text>
</comment>
<dbReference type="InterPro" id="IPR009003">
    <property type="entry name" value="Peptidase_S1_PA"/>
</dbReference>
<dbReference type="InterPro" id="IPR043504">
    <property type="entry name" value="Peptidase_S1_PA_chymotrypsin"/>
</dbReference>
<reference evidence="8" key="2">
    <citation type="submission" date="2014-02" db="EMBL/GenBank/DDBJ databases">
        <authorList>
            <person name="Bao Y.-Y."/>
            <person name="Zhang C.-X."/>
        </authorList>
    </citation>
    <scope>NUCLEOTIDE SEQUENCE</scope>
</reference>
<feature type="signal peptide" evidence="6">
    <location>
        <begin position="1"/>
        <end position="23"/>
    </location>
</feature>
<dbReference type="SMART" id="SM00020">
    <property type="entry name" value="Tryp_SPc"/>
    <property type="match status" value="1"/>
</dbReference>
<keyword evidence="6" id="KW-0732">Signal</keyword>
<dbReference type="GeneID" id="111054923"/>
<dbReference type="AlphaFoldDB" id="A0A068F673"/>
<dbReference type="Pfam" id="PF00089">
    <property type="entry name" value="Trypsin"/>
    <property type="match status" value="1"/>
</dbReference>
<sequence length="258" mass="29028">MMQSYPFVVGLVLLFCLARLGYCKVGARYASIKQYPFQISVEMDNTHYCSGAIVGDQWVVTAKSCIPQNTTEVDRVKVRAGSSYLASGGALHSVKKLMRFKRSSYDMYRHMNTDISMIKVEIPFNYSPYVQWSNPNLEELTTKLKFSAAGYAKDRKKRKTRLQMVSLKNLHRDECIDMFEGKINITGDMGCFVGATKRDDTCTMNVGTPIAADGLIYAIVINKDYCKSNGRHPVIVSQLENSSGTIVQTMAEFIPRTF</sequence>
<dbReference type="PANTHER" id="PTHR24276:SF98">
    <property type="entry name" value="FI18310P1-RELATED"/>
    <property type="match status" value="1"/>
</dbReference>
<dbReference type="KEGG" id="nlu:111054923"/>
<keyword evidence="4" id="KW-0720">Serine protease</keyword>
<dbReference type="RefSeq" id="XP_039294956.1">
    <property type="nucleotide sequence ID" value="XM_039439022.1"/>
</dbReference>